<comment type="caution">
    <text evidence="1">The sequence shown here is derived from an EMBL/GenBank/DDBJ whole genome shotgun (WGS) entry which is preliminary data.</text>
</comment>
<dbReference type="PANTHER" id="PTHR46763:SF1">
    <property type="entry name" value="DYNEIN REGULATORY COMPLEX PROTEIN 8"/>
    <property type="match status" value="1"/>
</dbReference>
<organism evidence="1 2">
    <name type="scientific">Steinernema hermaphroditum</name>
    <dbReference type="NCBI Taxonomy" id="289476"/>
    <lineage>
        <taxon>Eukaryota</taxon>
        <taxon>Metazoa</taxon>
        <taxon>Ecdysozoa</taxon>
        <taxon>Nematoda</taxon>
        <taxon>Chromadorea</taxon>
        <taxon>Rhabditida</taxon>
        <taxon>Tylenchina</taxon>
        <taxon>Panagrolaimomorpha</taxon>
        <taxon>Strongyloidoidea</taxon>
        <taxon>Steinernematidae</taxon>
        <taxon>Steinernema</taxon>
    </lineage>
</organism>
<dbReference type="PANTHER" id="PTHR46763">
    <property type="entry name" value="DYNEIN REGULATORY COMPLEX PROTEIN 8"/>
    <property type="match status" value="1"/>
</dbReference>
<sequence length="169" mass="19243">MDPSYERMLDLDEHRDDTDYLGSERRQISSIVDSFSQDGTIDANDVGNVIRCVNLCPSEVEVELIVAHLSKNAENRVNADHLMSRILSAVEHGEWKPPSESLLQAAFETLALEEPLTKNRLHHLLTNYGEPFTKAKMKEMLGHIGVRRNGQVDAKTYIKDVKDELKLWK</sequence>
<accession>A0AA39IAR8</accession>
<name>A0AA39IAR8_9BILA</name>
<dbReference type="AlphaFoldDB" id="A0AA39IAR8"/>
<dbReference type="Gene3D" id="1.10.238.10">
    <property type="entry name" value="EF-hand"/>
    <property type="match status" value="1"/>
</dbReference>
<keyword evidence="2" id="KW-1185">Reference proteome</keyword>
<dbReference type="SUPFAM" id="SSF47473">
    <property type="entry name" value="EF-hand"/>
    <property type="match status" value="1"/>
</dbReference>
<gene>
    <name evidence="1" type="ORF">QR680_015005</name>
</gene>
<dbReference type="InterPro" id="IPR011992">
    <property type="entry name" value="EF-hand-dom_pair"/>
</dbReference>
<dbReference type="EMBL" id="JAUCMV010000002">
    <property type="protein sequence ID" value="KAK0420981.1"/>
    <property type="molecule type" value="Genomic_DNA"/>
</dbReference>
<dbReference type="Proteomes" id="UP001175271">
    <property type="component" value="Unassembled WGS sequence"/>
</dbReference>
<evidence type="ECO:0000313" key="2">
    <source>
        <dbReference type="Proteomes" id="UP001175271"/>
    </source>
</evidence>
<evidence type="ECO:0000313" key="1">
    <source>
        <dbReference type="EMBL" id="KAK0420981.1"/>
    </source>
</evidence>
<reference evidence="1" key="1">
    <citation type="submission" date="2023-06" db="EMBL/GenBank/DDBJ databases">
        <title>Genomic analysis of the entomopathogenic nematode Steinernema hermaphroditum.</title>
        <authorList>
            <person name="Schwarz E.M."/>
            <person name="Heppert J.K."/>
            <person name="Baniya A."/>
            <person name="Schwartz H.T."/>
            <person name="Tan C.-H."/>
            <person name="Antoshechkin I."/>
            <person name="Sternberg P.W."/>
            <person name="Goodrich-Blair H."/>
            <person name="Dillman A.R."/>
        </authorList>
    </citation>
    <scope>NUCLEOTIDE SEQUENCE</scope>
    <source>
        <strain evidence="1">PS9179</strain>
        <tissue evidence="1">Whole animal</tissue>
    </source>
</reference>
<protein>
    <submittedName>
        <fullName evidence="1">Uncharacterized protein</fullName>
    </submittedName>
</protein>
<proteinExistence type="predicted"/>